<dbReference type="PANTHER" id="PTHR12521:SF0">
    <property type="entry name" value="ADP-RIBOSE GLYCOHYDROLASE OARD1"/>
    <property type="match status" value="1"/>
</dbReference>
<dbReference type="Gene3D" id="3.40.220.10">
    <property type="entry name" value="Leucine Aminopeptidase, subunit E, domain 1"/>
    <property type="match status" value="1"/>
</dbReference>
<gene>
    <name evidence="3" type="ORF">DNFV4_00214</name>
</gene>
<reference evidence="3" key="1">
    <citation type="submission" date="2022-10" db="EMBL/GenBank/DDBJ databases">
        <authorList>
            <person name="Koch H."/>
        </authorList>
    </citation>
    <scope>NUCLEOTIDE SEQUENCE</scope>
    <source>
        <strain evidence="3">DNF</strain>
    </source>
</reference>
<dbReference type="AlphaFoldDB" id="A0AA86T0Y3"/>
<comment type="catalytic activity">
    <reaction evidence="1">
        <text>an N-(ADP-alpha-D-ribosyl)-thymidine in DNA + H2O = a thymidine in DNA + ADP-D-ribose</text>
        <dbReference type="Rhea" id="RHEA:71655"/>
        <dbReference type="Rhea" id="RHEA-COMP:13556"/>
        <dbReference type="Rhea" id="RHEA-COMP:18051"/>
        <dbReference type="ChEBI" id="CHEBI:15377"/>
        <dbReference type="ChEBI" id="CHEBI:57967"/>
        <dbReference type="ChEBI" id="CHEBI:137386"/>
        <dbReference type="ChEBI" id="CHEBI:191199"/>
    </reaction>
    <physiologicalReaction direction="left-to-right" evidence="1">
        <dbReference type="Rhea" id="RHEA:71656"/>
    </physiologicalReaction>
</comment>
<evidence type="ECO:0000259" key="2">
    <source>
        <dbReference type="PROSITE" id="PS51154"/>
    </source>
</evidence>
<feature type="domain" description="Macro" evidence="2">
    <location>
        <begin position="1"/>
        <end position="163"/>
    </location>
</feature>
<evidence type="ECO:0000313" key="4">
    <source>
        <dbReference type="Proteomes" id="UP001179121"/>
    </source>
</evidence>
<dbReference type="Proteomes" id="UP001179121">
    <property type="component" value="Chromosome"/>
</dbReference>
<proteinExistence type="predicted"/>
<sequence>MIKDVTGDILLSKAGAIAHGVAPHDDFKQGLALQLREQWPGMYKDFRHYCQTVNPKPGTVWSWKGPNAPVIINLLTQEPPPDHQSRPGKATLPNVNHALQALKKEAQEQGIKSLAITRVATGVGGLTWEEVQPLITQILGDLKIPVYLYSTYKKGLAAEEVWP</sequence>
<dbReference type="InterPro" id="IPR002589">
    <property type="entry name" value="Macro_dom"/>
</dbReference>
<organism evidence="3 4">
    <name type="scientific">Nitrospira tepida</name>
    <dbReference type="NCBI Taxonomy" id="2973512"/>
    <lineage>
        <taxon>Bacteria</taxon>
        <taxon>Pseudomonadati</taxon>
        <taxon>Nitrospirota</taxon>
        <taxon>Nitrospiria</taxon>
        <taxon>Nitrospirales</taxon>
        <taxon>Nitrospiraceae</taxon>
        <taxon>Nitrospira</taxon>
    </lineage>
</organism>
<evidence type="ECO:0000256" key="1">
    <source>
        <dbReference type="ARBA" id="ARBA00035885"/>
    </source>
</evidence>
<keyword evidence="4" id="KW-1185">Reference proteome</keyword>
<name>A0AA86T0Y3_9BACT</name>
<dbReference type="EMBL" id="OX365700">
    <property type="protein sequence ID" value="CAI4029795.1"/>
    <property type="molecule type" value="Genomic_DNA"/>
</dbReference>
<dbReference type="PROSITE" id="PS51154">
    <property type="entry name" value="MACRO"/>
    <property type="match status" value="1"/>
</dbReference>
<dbReference type="InterPro" id="IPR043472">
    <property type="entry name" value="Macro_dom-like"/>
</dbReference>
<dbReference type="PANTHER" id="PTHR12521">
    <property type="entry name" value="PROTEIN C6ORF130"/>
    <property type="match status" value="1"/>
</dbReference>
<dbReference type="SUPFAM" id="SSF52949">
    <property type="entry name" value="Macro domain-like"/>
    <property type="match status" value="1"/>
</dbReference>
<protein>
    <submittedName>
        <fullName evidence="3">Appr-1-p processing enzyme family protein</fullName>
    </submittedName>
</protein>
<accession>A0AA86T0Y3</accession>
<dbReference type="InterPro" id="IPR050892">
    <property type="entry name" value="ADP-ribose_metab_enzymes"/>
</dbReference>
<dbReference type="KEGG" id="nti:DNFV4_00214"/>
<dbReference type="Pfam" id="PF01661">
    <property type="entry name" value="Macro"/>
    <property type="match status" value="1"/>
</dbReference>
<dbReference type="GO" id="GO:0140291">
    <property type="term" value="P:peptidyl-glutamate ADP-deribosylation"/>
    <property type="evidence" value="ECO:0007669"/>
    <property type="project" value="TreeGrafter"/>
</dbReference>
<dbReference type="SMART" id="SM00506">
    <property type="entry name" value="A1pp"/>
    <property type="match status" value="1"/>
</dbReference>
<evidence type="ECO:0000313" key="3">
    <source>
        <dbReference type="EMBL" id="CAI4029795.1"/>
    </source>
</evidence>